<protein>
    <recommendedName>
        <fullName evidence="1">Fatty acid desaturase domain-containing protein</fullName>
    </recommendedName>
</protein>
<organism evidence="2 3">
    <name type="scientific">Leucocoprinus birnbaumii</name>
    <dbReference type="NCBI Taxonomy" id="56174"/>
    <lineage>
        <taxon>Eukaryota</taxon>
        <taxon>Fungi</taxon>
        <taxon>Dikarya</taxon>
        <taxon>Basidiomycota</taxon>
        <taxon>Agaricomycotina</taxon>
        <taxon>Agaricomycetes</taxon>
        <taxon>Agaricomycetidae</taxon>
        <taxon>Agaricales</taxon>
        <taxon>Agaricineae</taxon>
        <taxon>Agaricaceae</taxon>
        <taxon>Leucocoprinus</taxon>
    </lineage>
</organism>
<dbReference type="InterPro" id="IPR005804">
    <property type="entry name" value="FA_desaturase_dom"/>
</dbReference>
<accession>A0AAD5YT56</accession>
<reference evidence="2" key="1">
    <citation type="submission" date="2022-07" db="EMBL/GenBank/DDBJ databases">
        <title>Genome Sequence of Leucocoprinus birnbaumii.</title>
        <authorList>
            <person name="Buettner E."/>
        </authorList>
    </citation>
    <scope>NUCLEOTIDE SEQUENCE</scope>
    <source>
        <strain evidence="2">VT141</strain>
    </source>
</reference>
<evidence type="ECO:0000313" key="3">
    <source>
        <dbReference type="Proteomes" id="UP001213000"/>
    </source>
</evidence>
<feature type="domain" description="Fatty acid desaturase" evidence="1">
    <location>
        <begin position="126"/>
        <end position="359"/>
    </location>
</feature>
<dbReference type="Pfam" id="PF00487">
    <property type="entry name" value="FA_desaturase"/>
    <property type="match status" value="1"/>
</dbReference>
<evidence type="ECO:0000259" key="1">
    <source>
        <dbReference type="Pfam" id="PF00487"/>
    </source>
</evidence>
<gene>
    <name evidence="2" type="ORF">NP233_g9176</name>
</gene>
<dbReference type="AlphaFoldDB" id="A0AAD5YT56"/>
<keyword evidence="3" id="KW-1185">Reference proteome</keyword>
<evidence type="ECO:0000313" key="2">
    <source>
        <dbReference type="EMBL" id="KAJ3563080.1"/>
    </source>
</evidence>
<name>A0AAD5YT56_9AGAR</name>
<comment type="caution">
    <text evidence="2">The sequence shown here is derived from an EMBL/GenBank/DDBJ whole genome shotgun (WGS) entry which is preliminary data.</text>
</comment>
<dbReference type="EMBL" id="JANIEX010000798">
    <property type="protein sequence ID" value="KAJ3563080.1"/>
    <property type="molecule type" value="Genomic_DNA"/>
</dbReference>
<dbReference type="Proteomes" id="UP001213000">
    <property type="component" value="Unassembled WGS sequence"/>
</dbReference>
<sequence>MAAAGLEPSPKDEGLRKFLAEKRNGYKGCQPLRKVVKSLMSTVTSTLTKSTPKEAGLETSSDAFTQFDATKTTTALKEAIAITNRHKRRDNVKSIMAIINNYITCFACASVSEYTERHYPEATALRWGVYALATLVIASRLRAFENLIHEASHNNLFTVARLHDKLEFLFAFPVFRVLKTYRTQHIEHHKYIGDPVLDADVARMMHYGLASDKPLDPRRVYWLVYGLPFTGWLQYEFIVTTFAEFWMEPVSYPSKFLYWATICAAVHYNDMWKAFALYFVVPFMGILPITRWWAEMSEHVGLNMTDHFGNSRTNDGFWQKWWIHPLNDGLHAAHHLNSQIPFHRLRDAHNELMQKSVQYRTRNVFSNGLLETFNQILTRPTIVRSKRVQGVRAEWKNGHQFWANES</sequence>
<dbReference type="GO" id="GO:0006629">
    <property type="term" value="P:lipid metabolic process"/>
    <property type="evidence" value="ECO:0007669"/>
    <property type="project" value="InterPro"/>
</dbReference>
<proteinExistence type="predicted"/>